<organism evidence="4 5">
    <name type="scientific">Seminavis robusta</name>
    <dbReference type="NCBI Taxonomy" id="568900"/>
    <lineage>
        <taxon>Eukaryota</taxon>
        <taxon>Sar</taxon>
        <taxon>Stramenopiles</taxon>
        <taxon>Ochrophyta</taxon>
        <taxon>Bacillariophyta</taxon>
        <taxon>Bacillariophyceae</taxon>
        <taxon>Bacillariophycidae</taxon>
        <taxon>Naviculales</taxon>
        <taxon>Naviculaceae</taxon>
        <taxon>Seminavis</taxon>
    </lineage>
</organism>
<reference evidence="4" key="1">
    <citation type="submission" date="2020-06" db="EMBL/GenBank/DDBJ databases">
        <authorList>
            <consortium name="Plant Systems Biology data submission"/>
        </authorList>
    </citation>
    <scope>NUCLEOTIDE SEQUENCE</scope>
    <source>
        <strain evidence="4">D6</strain>
    </source>
</reference>
<feature type="compositionally biased region" description="Basic and acidic residues" evidence="2">
    <location>
        <begin position="31"/>
        <end position="42"/>
    </location>
</feature>
<accession>A0A9N8HL53</accession>
<feature type="coiled-coil region" evidence="1">
    <location>
        <begin position="98"/>
        <end position="139"/>
    </location>
</feature>
<dbReference type="GO" id="GO:0003700">
    <property type="term" value="F:DNA-binding transcription factor activity"/>
    <property type="evidence" value="ECO:0007669"/>
    <property type="project" value="InterPro"/>
</dbReference>
<dbReference type="PROSITE" id="PS00036">
    <property type="entry name" value="BZIP_BASIC"/>
    <property type="match status" value="1"/>
</dbReference>
<feature type="compositionally biased region" description="Basic residues" evidence="2">
    <location>
        <begin position="12"/>
        <end position="23"/>
    </location>
</feature>
<sequence length="328" mass="35593">MGEAEDLDNTAKARKRRMQRRAKQPVDDAAEPSKPKKPRMDEGASSSDEEVSPPGTLSKDELAKIPGVKQQARYVPAVKMTKAELTLWRKEARRVRNRESAAASRQKTQSRINVLEAEVGELTTKYQAALKRIVELEAQAAARDAQGESAWKPPKMMMMNTRPQHVTASPVVEPHTVSPPLSPRESFSLDEEPVAQSFSASRSAPYPHQATTTFKISRPNASVKITPVAVDNTSSATPPTLDLSSTAPPHWTAPQDTAAFLLPDAALATAAEAAANDYPLALDDNELGDFLNFAMSVEGESGVHPDRHTDALCIFEELSPPSVLMAPP</sequence>
<feature type="region of interest" description="Disordered" evidence="2">
    <location>
        <begin position="172"/>
        <end position="206"/>
    </location>
</feature>
<dbReference type="EMBL" id="CAICTM010001000">
    <property type="protein sequence ID" value="CAB9519248.1"/>
    <property type="molecule type" value="Genomic_DNA"/>
</dbReference>
<dbReference type="SMART" id="SM00338">
    <property type="entry name" value="BRLZ"/>
    <property type="match status" value="1"/>
</dbReference>
<evidence type="ECO:0000313" key="4">
    <source>
        <dbReference type="EMBL" id="CAB9519248.1"/>
    </source>
</evidence>
<gene>
    <name evidence="4" type="ORF">SEMRO_1002_G229860.1</name>
</gene>
<evidence type="ECO:0000259" key="3">
    <source>
        <dbReference type="PROSITE" id="PS00036"/>
    </source>
</evidence>
<dbReference type="Gene3D" id="1.20.5.170">
    <property type="match status" value="1"/>
</dbReference>
<proteinExistence type="predicted"/>
<dbReference type="InterPro" id="IPR046347">
    <property type="entry name" value="bZIP_sf"/>
</dbReference>
<evidence type="ECO:0000256" key="2">
    <source>
        <dbReference type="SAM" id="MobiDB-lite"/>
    </source>
</evidence>
<dbReference type="Pfam" id="PF00170">
    <property type="entry name" value="bZIP_1"/>
    <property type="match status" value="1"/>
</dbReference>
<evidence type="ECO:0000313" key="5">
    <source>
        <dbReference type="Proteomes" id="UP001153069"/>
    </source>
</evidence>
<dbReference type="Proteomes" id="UP001153069">
    <property type="component" value="Unassembled WGS sequence"/>
</dbReference>
<keyword evidence="1" id="KW-0175">Coiled coil</keyword>
<feature type="domain" description="BZIP" evidence="3">
    <location>
        <begin position="93"/>
        <end position="107"/>
    </location>
</feature>
<dbReference type="OrthoDB" id="48969at2759"/>
<dbReference type="InterPro" id="IPR004827">
    <property type="entry name" value="bZIP"/>
</dbReference>
<dbReference type="SUPFAM" id="SSF57959">
    <property type="entry name" value="Leucine zipper domain"/>
    <property type="match status" value="1"/>
</dbReference>
<evidence type="ECO:0000256" key="1">
    <source>
        <dbReference type="SAM" id="Coils"/>
    </source>
</evidence>
<dbReference type="AlphaFoldDB" id="A0A9N8HL53"/>
<protein>
    <recommendedName>
        <fullName evidence="3">BZIP domain-containing protein</fullName>
    </recommendedName>
</protein>
<feature type="region of interest" description="Disordered" evidence="2">
    <location>
        <begin position="1"/>
        <end position="70"/>
    </location>
</feature>
<comment type="caution">
    <text evidence="4">The sequence shown here is derived from an EMBL/GenBank/DDBJ whole genome shotgun (WGS) entry which is preliminary data.</text>
</comment>
<keyword evidence="5" id="KW-1185">Reference proteome</keyword>
<name>A0A9N8HL53_9STRA</name>